<feature type="transmembrane region" description="Helical" evidence="1">
    <location>
        <begin position="49"/>
        <end position="72"/>
    </location>
</feature>
<dbReference type="Proteomes" id="UP000195514">
    <property type="component" value="Chromosome I"/>
</dbReference>
<evidence type="ECO:0000313" key="2">
    <source>
        <dbReference type="EMBL" id="SMX53951.1"/>
    </source>
</evidence>
<keyword evidence="3" id="KW-1185">Reference proteome</keyword>
<proteinExistence type="predicted"/>
<name>A0A1Y6K2R7_9CHLR</name>
<keyword evidence="1" id="KW-0812">Transmembrane</keyword>
<dbReference type="KEGG" id="abat:CFX1CAM_0886"/>
<evidence type="ECO:0000313" key="3">
    <source>
        <dbReference type="Proteomes" id="UP000195514"/>
    </source>
</evidence>
<evidence type="ECO:0000256" key="1">
    <source>
        <dbReference type="SAM" id="Phobius"/>
    </source>
</evidence>
<sequence>MQAAVAGAPWQVVVGKQLPPNAIQNILKSAGQAALRSAGQSLKSGAAQLGASLFGPAMFSFLSTFAASLAPLLTGGDFSPAAIITKLVLGIVNLVAGAVASKRRGAASIIMLIANIGLALLQGGTLLGTLLKALLNPSMLGGLMPVGFTQGLSVLAALNAGIKCFRK</sequence>
<protein>
    <submittedName>
        <fullName evidence="2">Uncharacterized protein</fullName>
    </submittedName>
</protein>
<gene>
    <name evidence="2" type="ORF">CFX1CAM_0886</name>
</gene>
<keyword evidence="1" id="KW-1133">Transmembrane helix</keyword>
<keyword evidence="1" id="KW-0472">Membrane</keyword>
<feature type="transmembrane region" description="Helical" evidence="1">
    <location>
        <begin position="112"/>
        <end position="131"/>
    </location>
</feature>
<dbReference type="EMBL" id="LT859958">
    <property type="protein sequence ID" value="SMX53951.1"/>
    <property type="molecule type" value="Genomic_DNA"/>
</dbReference>
<feature type="transmembrane region" description="Helical" evidence="1">
    <location>
        <begin position="143"/>
        <end position="162"/>
    </location>
</feature>
<dbReference type="AlphaFoldDB" id="A0A1Y6K2R7"/>
<organism evidence="2 3">
    <name type="scientific">Candidatus Brevifilum fermentans</name>
    <dbReference type="NCBI Taxonomy" id="1986204"/>
    <lineage>
        <taxon>Bacteria</taxon>
        <taxon>Bacillati</taxon>
        <taxon>Chloroflexota</taxon>
        <taxon>Anaerolineae</taxon>
        <taxon>Anaerolineales</taxon>
        <taxon>Anaerolineaceae</taxon>
        <taxon>Candidatus Brevifilum</taxon>
    </lineage>
</organism>
<accession>A0A1Y6K2R7</accession>
<feature type="transmembrane region" description="Helical" evidence="1">
    <location>
        <begin position="78"/>
        <end position="100"/>
    </location>
</feature>
<reference evidence="3" key="1">
    <citation type="submission" date="2017-05" db="EMBL/GenBank/DDBJ databases">
        <authorList>
            <person name="Kirkegaard R."/>
            <person name="Mcilroy J S."/>
        </authorList>
    </citation>
    <scope>NUCLEOTIDE SEQUENCE [LARGE SCALE GENOMIC DNA]</scope>
</reference>